<dbReference type="Proteomes" id="UP001152795">
    <property type="component" value="Unassembled WGS sequence"/>
</dbReference>
<reference evidence="1" key="1">
    <citation type="submission" date="2020-04" db="EMBL/GenBank/DDBJ databases">
        <authorList>
            <person name="Alioto T."/>
            <person name="Alioto T."/>
            <person name="Gomez Garrido J."/>
        </authorList>
    </citation>
    <scope>NUCLEOTIDE SEQUENCE</scope>
    <source>
        <strain evidence="1">A484AB</strain>
    </source>
</reference>
<proteinExistence type="predicted"/>
<evidence type="ECO:0000313" key="1">
    <source>
        <dbReference type="EMBL" id="CAB4012319.1"/>
    </source>
</evidence>
<gene>
    <name evidence="1" type="ORF">PACLA_8A065673</name>
</gene>
<dbReference type="AlphaFoldDB" id="A0A7D9ISM9"/>
<sequence>MEVKLRTETVHFLRSSPHRWDILLNELREKRLPVVKRLCDTRWWAHSAATSALKKRYEDIRAARVSISNDTDEEPATKQEANGLQNKMDQLGNCVLLELWDRNCS</sequence>
<name>A0A7D9ISM9_PARCT</name>
<evidence type="ECO:0000313" key="2">
    <source>
        <dbReference type="Proteomes" id="UP001152795"/>
    </source>
</evidence>
<accession>A0A7D9ISM9</accession>
<keyword evidence="2" id="KW-1185">Reference proteome</keyword>
<organism evidence="1 2">
    <name type="scientific">Paramuricea clavata</name>
    <name type="common">Red gorgonian</name>
    <name type="synonym">Violescent sea-whip</name>
    <dbReference type="NCBI Taxonomy" id="317549"/>
    <lineage>
        <taxon>Eukaryota</taxon>
        <taxon>Metazoa</taxon>
        <taxon>Cnidaria</taxon>
        <taxon>Anthozoa</taxon>
        <taxon>Octocorallia</taxon>
        <taxon>Malacalcyonacea</taxon>
        <taxon>Plexauridae</taxon>
        <taxon>Paramuricea</taxon>
    </lineage>
</organism>
<comment type="caution">
    <text evidence="1">The sequence shown here is derived from an EMBL/GenBank/DDBJ whole genome shotgun (WGS) entry which is preliminary data.</text>
</comment>
<dbReference type="EMBL" id="CACRXK020007466">
    <property type="protein sequence ID" value="CAB4012319.1"/>
    <property type="molecule type" value="Genomic_DNA"/>
</dbReference>
<protein>
    <submittedName>
        <fullName evidence="1">Uncharacterized protein</fullName>
    </submittedName>
</protein>